<dbReference type="InterPro" id="IPR010982">
    <property type="entry name" value="Lambda_DNA-bd_dom_sf"/>
</dbReference>
<evidence type="ECO:0000259" key="2">
    <source>
        <dbReference type="Pfam" id="PF07022"/>
    </source>
</evidence>
<accession>A0A382J4Y6</accession>
<dbReference type="InterPro" id="IPR010744">
    <property type="entry name" value="Phage_CI_N"/>
</dbReference>
<keyword evidence="1" id="KW-1133">Transmembrane helix</keyword>
<sequence length="183" mass="20916">MQHTSNVRQIIDQIMKKYGYRHHYQVAEFFGVTAQTLSGWLKNNAIPHKHLLMLQDEFTPTLNTEELEHDFSKKIIHLFQSKGKSIVIFTCTMSLVAFVYFKFIATPLFTAKASVIPIGDNGSDLAGLAGTAAQMGLNFPVNNETIAWDELFLEILRSNGVQRRLLEEKFNVSTTFEQERLYI</sequence>
<dbReference type="EMBL" id="UINC01071628">
    <property type="protein sequence ID" value="SVC06679.1"/>
    <property type="molecule type" value="Genomic_DNA"/>
</dbReference>
<gene>
    <name evidence="3" type="ORF">METZ01_LOCUS259533</name>
</gene>
<dbReference type="AlphaFoldDB" id="A0A382J4Y6"/>
<dbReference type="GO" id="GO:0045892">
    <property type="term" value="P:negative regulation of DNA-templated transcription"/>
    <property type="evidence" value="ECO:0007669"/>
    <property type="project" value="InterPro"/>
</dbReference>
<dbReference type="Gene3D" id="1.10.260.40">
    <property type="entry name" value="lambda repressor-like DNA-binding domains"/>
    <property type="match status" value="1"/>
</dbReference>
<evidence type="ECO:0000313" key="3">
    <source>
        <dbReference type="EMBL" id="SVC06679.1"/>
    </source>
</evidence>
<feature type="domain" description="Bacteriophage CI repressor N-terminal" evidence="2">
    <location>
        <begin position="10"/>
        <end position="55"/>
    </location>
</feature>
<feature type="non-terminal residue" evidence="3">
    <location>
        <position position="183"/>
    </location>
</feature>
<dbReference type="Pfam" id="PF07022">
    <property type="entry name" value="Phage_CI_repr"/>
    <property type="match status" value="1"/>
</dbReference>
<keyword evidence="1" id="KW-0812">Transmembrane</keyword>
<organism evidence="3">
    <name type="scientific">marine metagenome</name>
    <dbReference type="NCBI Taxonomy" id="408172"/>
    <lineage>
        <taxon>unclassified sequences</taxon>
        <taxon>metagenomes</taxon>
        <taxon>ecological metagenomes</taxon>
    </lineage>
</organism>
<keyword evidence="1" id="KW-0472">Membrane</keyword>
<name>A0A382J4Y6_9ZZZZ</name>
<feature type="transmembrane region" description="Helical" evidence="1">
    <location>
        <begin position="86"/>
        <end position="105"/>
    </location>
</feature>
<dbReference type="GO" id="GO:0003677">
    <property type="term" value="F:DNA binding"/>
    <property type="evidence" value="ECO:0007669"/>
    <property type="project" value="InterPro"/>
</dbReference>
<reference evidence="3" key="1">
    <citation type="submission" date="2018-05" db="EMBL/GenBank/DDBJ databases">
        <authorList>
            <person name="Lanie J.A."/>
            <person name="Ng W.-L."/>
            <person name="Kazmierczak K.M."/>
            <person name="Andrzejewski T.M."/>
            <person name="Davidsen T.M."/>
            <person name="Wayne K.J."/>
            <person name="Tettelin H."/>
            <person name="Glass J.I."/>
            <person name="Rusch D."/>
            <person name="Podicherti R."/>
            <person name="Tsui H.-C.T."/>
            <person name="Winkler M.E."/>
        </authorList>
    </citation>
    <scope>NUCLEOTIDE SEQUENCE</scope>
</reference>
<evidence type="ECO:0000256" key="1">
    <source>
        <dbReference type="SAM" id="Phobius"/>
    </source>
</evidence>
<protein>
    <recommendedName>
        <fullName evidence="2">Bacteriophage CI repressor N-terminal domain-containing protein</fullName>
    </recommendedName>
</protein>
<proteinExistence type="predicted"/>